<proteinExistence type="predicted"/>
<sequence length="79" mass="9157">MQGRSHINMANSWLGKPAKFHEHVIATAFDEAFRYRCGKARARSCALRTWRETRAGAMAGIAAAWRRLVLPHDWRKYSR</sequence>
<accession>A0A376AKD7</accession>
<keyword evidence="2" id="KW-1185">Reference proteome</keyword>
<gene>
    <name evidence="1" type="ORF">RHIZ70_3942</name>
</gene>
<dbReference type="AlphaFoldDB" id="A0A376AKD7"/>
<dbReference type="Proteomes" id="UP000254764">
    <property type="component" value="Unassembled WGS sequence"/>
</dbReference>
<name>A0A376AKD7_9HYPH</name>
<protein>
    <submittedName>
        <fullName evidence="1">Uncharacterized protein</fullName>
    </submittedName>
</protein>
<evidence type="ECO:0000313" key="2">
    <source>
        <dbReference type="Proteomes" id="UP000254764"/>
    </source>
</evidence>
<evidence type="ECO:0000313" key="1">
    <source>
        <dbReference type="EMBL" id="SSC68234.1"/>
    </source>
</evidence>
<organism evidence="1 2">
    <name type="scientific">Ciceribacter selenitireducens ATCC BAA-1503</name>
    <dbReference type="NCBI Taxonomy" id="1336235"/>
    <lineage>
        <taxon>Bacteria</taxon>
        <taxon>Pseudomonadati</taxon>
        <taxon>Pseudomonadota</taxon>
        <taxon>Alphaproteobacteria</taxon>
        <taxon>Hyphomicrobiales</taxon>
        <taxon>Rhizobiaceae</taxon>
        <taxon>Ciceribacter</taxon>
    </lineage>
</organism>
<dbReference type="EMBL" id="UEYP01000006">
    <property type="protein sequence ID" value="SSC68234.1"/>
    <property type="molecule type" value="Genomic_DNA"/>
</dbReference>
<reference evidence="2" key="1">
    <citation type="submission" date="2018-07" db="EMBL/GenBank/DDBJ databases">
        <authorList>
            <person name="Peiro R."/>
            <person name="Begona"/>
            <person name="Cbmso G."/>
            <person name="Lopez M."/>
            <person name="Gonzalez S."/>
        </authorList>
    </citation>
    <scope>NUCLEOTIDE SEQUENCE [LARGE SCALE GENOMIC DNA]</scope>
</reference>